<dbReference type="PANTHER" id="PTHR43639:SF1">
    <property type="entry name" value="SHORT-CHAIN DEHYDROGENASE_REDUCTASE FAMILY PROTEIN"/>
    <property type="match status" value="1"/>
</dbReference>
<keyword evidence="4" id="KW-1185">Reference proteome</keyword>
<dbReference type="PRINTS" id="PR00080">
    <property type="entry name" value="SDRFAMILY"/>
</dbReference>
<dbReference type="InterPro" id="IPR036291">
    <property type="entry name" value="NAD(P)-bd_dom_sf"/>
</dbReference>
<dbReference type="NCBIfam" id="NF005893">
    <property type="entry name" value="PRK07856.1"/>
    <property type="match status" value="1"/>
</dbReference>
<dbReference type="Proteomes" id="UP001500301">
    <property type="component" value="Unassembled WGS sequence"/>
</dbReference>
<dbReference type="PRINTS" id="PR00081">
    <property type="entry name" value="GDHRDH"/>
</dbReference>
<proteinExistence type="inferred from homology"/>
<keyword evidence="2" id="KW-0560">Oxidoreductase</keyword>
<dbReference type="PANTHER" id="PTHR43639">
    <property type="entry name" value="OXIDOREDUCTASE, SHORT-CHAIN DEHYDROGENASE/REDUCTASE FAMILY (AFU_ORTHOLOGUE AFUA_5G02870)"/>
    <property type="match status" value="1"/>
</dbReference>
<dbReference type="PROSITE" id="PS00061">
    <property type="entry name" value="ADH_SHORT"/>
    <property type="match status" value="1"/>
</dbReference>
<dbReference type="SUPFAM" id="SSF51735">
    <property type="entry name" value="NAD(P)-binding Rossmann-fold domains"/>
    <property type="match status" value="1"/>
</dbReference>
<protein>
    <submittedName>
        <fullName evidence="3">SDR family oxidoreductase</fullName>
    </submittedName>
</protein>
<dbReference type="InterPro" id="IPR020904">
    <property type="entry name" value="Sc_DH/Rdtase_CS"/>
</dbReference>
<name>A0ABP6V055_9ACTN</name>
<comment type="caution">
    <text evidence="3">The sequence shown here is derived from an EMBL/GenBank/DDBJ whole genome shotgun (WGS) entry which is preliminary data.</text>
</comment>
<comment type="similarity">
    <text evidence="1">Belongs to the short-chain dehydrogenases/reductases (SDR) family.</text>
</comment>
<sequence>MLGTLLYDPRSGDGERDSVAYSIDMTGQVVLVTGGGRGVGDGIVQAYLEAGATVEICGRSTPGSLREHDGRVVHFSPVDVREADEVAAWVEDVVRRRGRVDVAVNNAGGAPFAQFDAASPRFHAKINDLNFMSAVYVGLAVRPHLKQAGGSMVNITSISARRSSPGTAVYGAAKAALESLTASLGVEWAPEVRVNAVSCGLVETPGSADHYGDAEQFARVAATIPRGVFATPLEVGQACVFLSSPLATHITGAVLNVDGGGEWPAFLQHTPNA</sequence>
<evidence type="ECO:0000313" key="3">
    <source>
        <dbReference type="EMBL" id="GAA3526183.1"/>
    </source>
</evidence>
<evidence type="ECO:0000313" key="4">
    <source>
        <dbReference type="Proteomes" id="UP001500301"/>
    </source>
</evidence>
<evidence type="ECO:0000256" key="2">
    <source>
        <dbReference type="ARBA" id="ARBA00023002"/>
    </source>
</evidence>
<evidence type="ECO:0000256" key="1">
    <source>
        <dbReference type="ARBA" id="ARBA00006484"/>
    </source>
</evidence>
<organism evidence="3 4">
    <name type="scientific">Nocardioides daeguensis</name>
    <dbReference type="NCBI Taxonomy" id="908359"/>
    <lineage>
        <taxon>Bacteria</taxon>
        <taxon>Bacillati</taxon>
        <taxon>Actinomycetota</taxon>
        <taxon>Actinomycetes</taxon>
        <taxon>Propionibacteriales</taxon>
        <taxon>Nocardioidaceae</taxon>
        <taxon>Nocardioides</taxon>
    </lineage>
</organism>
<reference evidence="4" key="1">
    <citation type="journal article" date="2019" name="Int. J. Syst. Evol. Microbiol.">
        <title>The Global Catalogue of Microorganisms (GCM) 10K type strain sequencing project: providing services to taxonomists for standard genome sequencing and annotation.</title>
        <authorList>
            <consortium name="The Broad Institute Genomics Platform"/>
            <consortium name="The Broad Institute Genome Sequencing Center for Infectious Disease"/>
            <person name="Wu L."/>
            <person name="Ma J."/>
        </authorList>
    </citation>
    <scope>NUCLEOTIDE SEQUENCE [LARGE SCALE GENOMIC DNA]</scope>
    <source>
        <strain evidence="4">JCM 17460</strain>
    </source>
</reference>
<gene>
    <name evidence="3" type="ORF">GCM10022263_13680</name>
</gene>
<dbReference type="Pfam" id="PF13561">
    <property type="entry name" value="adh_short_C2"/>
    <property type="match status" value="1"/>
</dbReference>
<dbReference type="Gene3D" id="3.40.50.720">
    <property type="entry name" value="NAD(P)-binding Rossmann-like Domain"/>
    <property type="match status" value="1"/>
</dbReference>
<accession>A0ABP6V055</accession>
<dbReference type="InterPro" id="IPR002347">
    <property type="entry name" value="SDR_fam"/>
</dbReference>
<dbReference type="EMBL" id="BAABBB010000007">
    <property type="protein sequence ID" value="GAA3526183.1"/>
    <property type="molecule type" value="Genomic_DNA"/>
</dbReference>
<dbReference type="CDD" id="cd05233">
    <property type="entry name" value="SDR_c"/>
    <property type="match status" value="1"/>
</dbReference>